<protein>
    <submittedName>
        <fullName evidence="6">Pre-mRNA-splicing factor ATP-dependent RNA helicase prp16</fullName>
    </submittedName>
</protein>
<dbReference type="EMBL" id="BLXT01008472">
    <property type="protein sequence ID" value="GFO49315.1"/>
    <property type="molecule type" value="Genomic_DNA"/>
</dbReference>
<dbReference type="AlphaFoldDB" id="A0AAV4DYP3"/>
<evidence type="ECO:0000256" key="4">
    <source>
        <dbReference type="ARBA" id="ARBA00022840"/>
    </source>
</evidence>
<dbReference type="GO" id="GO:0005524">
    <property type="term" value="F:ATP binding"/>
    <property type="evidence" value="ECO:0007669"/>
    <property type="project" value="UniProtKB-KW"/>
</dbReference>
<keyword evidence="1" id="KW-0547">Nucleotide-binding</keyword>
<evidence type="ECO:0000259" key="5">
    <source>
        <dbReference type="SMART" id="SM00847"/>
    </source>
</evidence>
<dbReference type="GO" id="GO:0016787">
    <property type="term" value="F:hydrolase activity"/>
    <property type="evidence" value="ECO:0007669"/>
    <property type="project" value="UniProtKB-KW"/>
</dbReference>
<evidence type="ECO:0000256" key="1">
    <source>
        <dbReference type="ARBA" id="ARBA00022741"/>
    </source>
</evidence>
<sequence length="137" mass="14853">MKEKSPVITSLGETMASFPVSPRYAKMLTLAQTLKVLPYAIALVAALSVDEIFVDNIQASDAEGDREKLNVKRDKLAVLRSKLVGSARLLGDMMVLLTAVGACEAEGCSAHFCSQLGIRVKAMREIRKLRMQLTNAG</sequence>
<dbReference type="GO" id="GO:0003723">
    <property type="term" value="F:RNA binding"/>
    <property type="evidence" value="ECO:0007669"/>
    <property type="project" value="TreeGrafter"/>
</dbReference>
<evidence type="ECO:0000313" key="6">
    <source>
        <dbReference type="EMBL" id="GFO49315.1"/>
    </source>
</evidence>
<dbReference type="PANTHER" id="PTHR18934">
    <property type="entry name" value="ATP-DEPENDENT RNA HELICASE"/>
    <property type="match status" value="1"/>
</dbReference>
<dbReference type="GO" id="GO:0005730">
    <property type="term" value="C:nucleolus"/>
    <property type="evidence" value="ECO:0007669"/>
    <property type="project" value="TreeGrafter"/>
</dbReference>
<dbReference type="Pfam" id="PF21010">
    <property type="entry name" value="HA2_C"/>
    <property type="match status" value="1"/>
</dbReference>
<gene>
    <name evidence="6" type="ORF">PoB_007582000</name>
</gene>
<comment type="caution">
    <text evidence="6">The sequence shown here is derived from an EMBL/GenBank/DDBJ whole genome shotgun (WGS) entry which is preliminary data.</text>
</comment>
<dbReference type="Proteomes" id="UP000735302">
    <property type="component" value="Unassembled WGS sequence"/>
</dbReference>
<dbReference type="InterPro" id="IPR007502">
    <property type="entry name" value="Helicase-assoc_dom"/>
</dbReference>
<reference evidence="6 7" key="1">
    <citation type="journal article" date="2021" name="Elife">
        <title>Chloroplast acquisition without the gene transfer in kleptoplastic sea slugs, Plakobranchus ocellatus.</title>
        <authorList>
            <person name="Maeda T."/>
            <person name="Takahashi S."/>
            <person name="Yoshida T."/>
            <person name="Shimamura S."/>
            <person name="Takaki Y."/>
            <person name="Nagai Y."/>
            <person name="Toyoda A."/>
            <person name="Suzuki Y."/>
            <person name="Arimoto A."/>
            <person name="Ishii H."/>
            <person name="Satoh N."/>
            <person name="Nishiyama T."/>
            <person name="Hasebe M."/>
            <person name="Maruyama T."/>
            <person name="Minagawa J."/>
            <person name="Obokata J."/>
            <person name="Shigenobu S."/>
        </authorList>
    </citation>
    <scope>NUCLEOTIDE SEQUENCE [LARGE SCALE GENOMIC DNA]</scope>
</reference>
<dbReference type="Gene3D" id="1.20.120.1080">
    <property type="match status" value="1"/>
</dbReference>
<keyword evidence="7" id="KW-1185">Reference proteome</keyword>
<dbReference type="GO" id="GO:0004386">
    <property type="term" value="F:helicase activity"/>
    <property type="evidence" value="ECO:0007669"/>
    <property type="project" value="UniProtKB-KW"/>
</dbReference>
<dbReference type="PANTHER" id="PTHR18934:SF99">
    <property type="entry name" value="ATP-DEPENDENT RNA HELICASE DHX37-RELATED"/>
    <property type="match status" value="1"/>
</dbReference>
<evidence type="ECO:0000256" key="3">
    <source>
        <dbReference type="ARBA" id="ARBA00022806"/>
    </source>
</evidence>
<evidence type="ECO:0000313" key="7">
    <source>
        <dbReference type="Proteomes" id="UP000735302"/>
    </source>
</evidence>
<organism evidence="6 7">
    <name type="scientific">Plakobranchus ocellatus</name>
    <dbReference type="NCBI Taxonomy" id="259542"/>
    <lineage>
        <taxon>Eukaryota</taxon>
        <taxon>Metazoa</taxon>
        <taxon>Spiralia</taxon>
        <taxon>Lophotrochozoa</taxon>
        <taxon>Mollusca</taxon>
        <taxon>Gastropoda</taxon>
        <taxon>Heterobranchia</taxon>
        <taxon>Euthyneura</taxon>
        <taxon>Panpulmonata</taxon>
        <taxon>Sacoglossa</taxon>
        <taxon>Placobranchoidea</taxon>
        <taxon>Plakobranchidae</taxon>
        <taxon>Plakobranchus</taxon>
    </lineage>
</organism>
<keyword evidence="3 6" id="KW-0347">Helicase</keyword>
<accession>A0AAV4DYP3</accession>
<proteinExistence type="predicted"/>
<dbReference type="GO" id="GO:0000462">
    <property type="term" value="P:maturation of SSU-rRNA from tricistronic rRNA transcript (SSU-rRNA, 5.8S rRNA, LSU-rRNA)"/>
    <property type="evidence" value="ECO:0007669"/>
    <property type="project" value="TreeGrafter"/>
</dbReference>
<name>A0AAV4DYP3_9GAST</name>
<evidence type="ECO:0000256" key="2">
    <source>
        <dbReference type="ARBA" id="ARBA00022801"/>
    </source>
</evidence>
<feature type="domain" description="Helicase-associated" evidence="5">
    <location>
        <begin position="1"/>
        <end position="97"/>
    </location>
</feature>
<dbReference type="SMART" id="SM00847">
    <property type="entry name" value="HA2"/>
    <property type="match status" value="1"/>
</dbReference>
<keyword evidence="2" id="KW-0378">Hydrolase</keyword>
<keyword evidence="4" id="KW-0067">ATP-binding</keyword>